<dbReference type="PATRIC" id="fig|1173027.3.peg.6983"/>
<dbReference type="EMBL" id="CP003630">
    <property type="protein sequence ID" value="AFZ21896.1"/>
    <property type="molecule type" value="Genomic_DNA"/>
</dbReference>
<sequence>MRPIFHWQSSLIAVVGAISLSLIQGATTAVQAAQTVVVRRGTSSQSIPLADLKTLAETGKASSSLQSYARRLRPQEQETLLSAFRANFNMNPVAVRNFLDTPSGNVLVSALASATSRSDRVGELLVKSALVSGANAAKGLSLISFIEAYPTAKLEINLDRAFLVAENFNKSFWQSQAFMAAIAPQLAAQRPQINLPFDPTQPGNATVQVLPLNLNDRERRREIPVDVYWSTQSSPDKPIIVFSHGLGSVRTDLRYLAQHLASYGYVVVALEHPGSNETHVKQALALKAPILEAQEFLNRPKDISFVLDELESLNQKSGPLQGKLAPNRTLIVGYSFGGSTSLSLAGAELQLTSLKERCPGNVLANSLGENAQCFAEGLPEERYQLGDPRIKAAIALSPTASLLFGETGLSKVTVPTLITAASADKTTPILPEQVIPFDQLPSPKWLVGFVGATHLSVKDPDTTVAQAREPSTLYSGGEIVGEQSIEVRNYVKAIVLAMAAQLTNEASQYAIFLTPEYAQLVSTERFPMRLITEIPPQAEAILNDFAQNK</sequence>
<dbReference type="InterPro" id="IPR029058">
    <property type="entry name" value="AB_hydrolase_fold"/>
</dbReference>
<organism evidence="6 7">
    <name type="scientific">Allocoleopsis franciscana PCC 7113</name>
    <dbReference type="NCBI Taxonomy" id="1173027"/>
    <lineage>
        <taxon>Bacteria</taxon>
        <taxon>Bacillati</taxon>
        <taxon>Cyanobacteriota</taxon>
        <taxon>Cyanophyceae</taxon>
        <taxon>Coleofasciculales</taxon>
        <taxon>Coleofasciculaceae</taxon>
        <taxon>Allocoleopsis</taxon>
        <taxon>Allocoleopsis franciscana</taxon>
    </lineage>
</organism>
<dbReference type="GO" id="GO:0003847">
    <property type="term" value="F:1-alkyl-2-acetylglycerophosphocholine esterase activity"/>
    <property type="evidence" value="ECO:0007669"/>
    <property type="project" value="TreeGrafter"/>
</dbReference>
<dbReference type="KEGG" id="mic:Mic7113_6308"/>
<dbReference type="RefSeq" id="WP_015186024.1">
    <property type="nucleotide sequence ID" value="NC_019738.1"/>
</dbReference>
<dbReference type="HOGENOM" id="CLU_029435_0_0_3"/>
<evidence type="ECO:0000259" key="5">
    <source>
        <dbReference type="Pfam" id="PF07176"/>
    </source>
</evidence>
<evidence type="ECO:0000256" key="1">
    <source>
        <dbReference type="ARBA" id="ARBA00022801"/>
    </source>
</evidence>
<feature type="chain" id="PRO_5003937630" evidence="4">
    <location>
        <begin position="33"/>
        <end position="549"/>
    </location>
</feature>
<evidence type="ECO:0000256" key="3">
    <source>
        <dbReference type="ARBA" id="ARBA00023098"/>
    </source>
</evidence>
<dbReference type="OrthoDB" id="422423at2"/>
<evidence type="ECO:0000256" key="2">
    <source>
        <dbReference type="ARBA" id="ARBA00022963"/>
    </source>
</evidence>
<dbReference type="AlphaFoldDB" id="K9WQ16"/>
<keyword evidence="3" id="KW-0443">Lipid metabolism</keyword>
<evidence type="ECO:0000313" key="7">
    <source>
        <dbReference type="Proteomes" id="UP000010471"/>
    </source>
</evidence>
<dbReference type="InterPro" id="IPR010802">
    <property type="entry name" value="DUF1400"/>
</dbReference>
<dbReference type="Pfam" id="PF07176">
    <property type="entry name" value="DUF1400"/>
    <property type="match status" value="1"/>
</dbReference>
<dbReference type="STRING" id="1173027.Mic7113_6308"/>
<dbReference type="Gene3D" id="3.40.50.1820">
    <property type="entry name" value="alpha/beta hydrolase"/>
    <property type="match status" value="1"/>
</dbReference>
<reference evidence="6 7" key="1">
    <citation type="submission" date="2012-06" db="EMBL/GenBank/DDBJ databases">
        <title>Finished chromosome of genome of Microcoleus sp. PCC 7113.</title>
        <authorList>
            <consortium name="US DOE Joint Genome Institute"/>
            <person name="Gugger M."/>
            <person name="Coursin T."/>
            <person name="Rippka R."/>
            <person name="Tandeau De Marsac N."/>
            <person name="Huntemann M."/>
            <person name="Wei C.-L."/>
            <person name="Han J."/>
            <person name="Detter J.C."/>
            <person name="Han C."/>
            <person name="Tapia R."/>
            <person name="Chen A."/>
            <person name="Kyrpides N."/>
            <person name="Mavromatis K."/>
            <person name="Markowitz V."/>
            <person name="Szeto E."/>
            <person name="Ivanova N."/>
            <person name="Pagani I."/>
            <person name="Pati A."/>
            <person name="Goodwin L."/>
            <person name="Nordberg H.P."/>
            <person name="Cantor M.N."/>
            <person name="Hua S.X."/>
            <person name="Woyke T."/>
            <person name="Kerfeld C.A."/>
        </authorList>
    </citation>
    <scope>NUCLEOTIDE SEQUENCE [LARGE SCALE GENOMIC DNA]</scope>
    <source>
        <strain evidence="6 7">PCC 7113</strain>
    </source>
</reference>
<feature type="domain" description="DUF1400" evidence="5">
    <location>
        <begin position="32"/>
        <end position="157"/>
    </location>
</feature>
<keyword evidence="7" id="KW-1185">Reference proteome</keyword>
<keyword evidence="4" id="KW-0732">Signal</keyword>
<protein>
    <submittedName>
        <fullName evidence="6">Putative dienelactone hydrolase</fullName>
    </submittedName>
</protein>
<dbReference type="PANTHER" id="PTHR10272:SF13">
    <property type="entry name" value="POLY(ETHYLENE TEREPHTHALATE) HYDROLASE"/>
    <property type="match status" value="1"/>
</dbReference>
<dbReference type="eggNOG" id="COG4188">
    <property type="taxonomic scope" value="Bacteria"/>
</dbReference>
<evidence type="ECO:0000256" key="4">
    <source>
        <dbReference type="SAM" id="SignalP"/>
    </source>
</evidence>
<name>K9WQ16_9CYAN</name>
<feature type="signal peptide" evidence="4">
    <location>
        <begin position="1"/>
        <end position="32"/>
    </location>
</feature>
<accession>K9WQ16</accession>
<gene>
    <name evidence="6" type="ORF">Mic7113_6308</name>
</gene>
<dbReference type="GO" id="GO:0016042">
    <property type="term" value="P:lipid catabolic process"/>
    <property type="evidence" value="ECO:0007669"/>
    <property type="project" value="UniProtKB-KW"/>
</dbReference>
<evidence type="ECO:0000313" key="6">
    <source>
        <dbReference type="EMBL" id="AFZ21896.1"/>
    </source>
</evidence>
<dbReference type="SUPFAM" id="SSF53474">
    <property type="entry name" value="alpha/beta-Hydrolases"/>
    <property type="match status" value="1"/>
</dbReference>
<keyword evidence="1 6" id="KW-0378">Hydrolase</keyword>
<proteinExistence type="predicted"/>
<dbReference type="Proteomes" id="UP000010471">
    <property type="component" value="Chromosome"/>
</dbReference>
<dbReference type="PANTHER" id="PTHR10272">
    <property type="entry name" value="PLATELET-ACTIVATING FACTOR ACETYLHYDROLASE"/>
    <property type="match status" value="1"/>
</dbReference>
<dbReference type="Pfam" id="PF03403">
    <property type="entry name" value="PAF-AH_p_II"/>
    <property type="match status" value="1"/>
</dbReference>
<keyword evidence="2" id="KW-0442">Lipid degradation</keyword>